<evidence type="ECO:0000256" key="1">
    <source>
        <dbReference type="SAM" id="MobiDB-lite"/>
    </source>
</evidence>
<name>A0A5N6QKG1_9ROSI</name>
<dbReference type="EMBL" id="CM017321">
    <property type="protein sequence ID" value="KAE7999149.1"/>
    <property type="molecule type" value="Genomic_DNA"/>
</dbReference>
<dbReference type="Proteomes" id="UP000327013">
    <property type="component" value="Chromosome 1"/>
</dbReference>
<protein>
    <submittedName>
        <fullName evidence="2">Uncharacterized protein</fullName>
    </submittedName>
</protein>
<organism evidence="2 3">
    <name type="scientific">Carpinus fangiana</name>
    <dbReference type="NCBI Taxonomy" id="176857"/>
    <lineage>
        <taxon>Eukaryota</taxon>
        <taxon>Viridiplantae</taxon>
        <taxon>Streptophyta</taxon>
        <taxon>Embryophyta</taxon>
        <taxon>Tracheophyta</taxon>
        <taxon>Spermatophyta</taxon>
        <taxon>Magnoliopsida</taxon>
        <taxon>eudicotyledons</taxon>
        <taxon>Gunneridae</taxon>
        <taxon>Pentapetalae</taxon>
        <taxon>rosids</taxon>
        <taxon>fabids</taxon>
        <taxon>Fagales</taxon>
        <taxon>Betulaceae</taxon>
        <taxon>Carpinus</taxon>
    </lineage>
</organism>
<accession>A0A5N6QKG1</accession>
<proteinExistence type="predicted"/>
<sequence>MENASKEQSQLDVHEMMTIMHPIALQYHQLQPANDDTGGKEVLRPKQTPLKLDGR</sequence>
<dbReference type="AlphaFoldDB" id="A0A5N6QKG1"/>
<evidence type="ECO:0000313" key="3">
    <source>
        <dbReference type="Proteomes" id="UP000327013"/>
    </source>
</evidence>
<keyword evidence="3" id="KW-1185">Reference proteome</keyword>
<reference evidence="2 3" key="1">
    <citation type="submission" date="2019-06" db="EMBL/GenBank/DDBJ databases">
        <title>A chromosomal-level reference genome of Carpinus fangiana (Coryloideae, Betulaceae).</title>
        <authorList>
            <person name="Yang X."/>
            <person name="Wang Z."/>
            <person name="Zhang L."/>
            <person name="Hao G."/>
            <person name="Liu J."/>
            <person name="Yang Y."/>
        </authorList>
    </citation>
    <scope>NUCLEOTIDE SEQUENCE [LARGE SCALE GENOMIC DNA]</scope>
    <source>
        <strain evidence="2">Cfa_2016G</strain>
        <tissue evidence="2">Leaf</tissue>
    </source>
</reference>
<evidence type="ECO:0000313" key="2">
    <source>
        <dbReference type="EMBL" id="KAE7999149.1"/>
    </source>
</evidence>
<feature type="region of interest" description="Disordered" evidence="1">
    <location>
        <begin position="29"/>
        <end position="55"/>
    </location>
</feature>
<gene>
    <name evidence="2" type="ORF">FH972_003617</name>
</gene>